<dbReference type="CDD" id="cd09904">
    <property type="entry name" value="H3TH_XPG"/>
    <property type="match status" value="1"/>
</dbReference>
<dbReference type="GO" id="GO:0006289">
    <property type="term" value="P:nucleotide-excision repair"/>
    <property type="evidence" value="ECO:0007669"/>
    <property type="project" value="InterPro"/>
</dbReference>
<feature type="compositionally biased region" description="Basic residues" evidence="13">
    <location>
        <begin position="1127"/>
        <end position="1136"/>
    </location>
</feature>
<dbReference type="Gene3D" id="1.10.150.20">
    <property type="entry name" value="5' to 3' exonuclease, C-terminal subdomain"/>
    <property type="match status" value="1"/>
</dbReference>
<organism evidence="16 17">
    <name type="scientific">Schizosaccharomyces osmophilus</name>
    <dbReference type="NCBI Taxonomy" id="2545709"/>
    <lineage>
        <taxon>Eukaryota</taxon>
        <taxon>Fungi</taxon>
        <taxon>Dikarya</taxon>
        <taxon>Ascomycota</taxon>
        <taxon>Taphrinomycotina</taxon>
        <taxon>Schizosaccharomycetes</taxon>
        <taxon>Schizosaccharomycetales</taxon>
        <taxon>Schizosaccharomycetaceae</taxon>
        <taxon>Schizosaccharomyces</taxon>
    </lineage>
</organism>
<dbReference type="InterPro" id="IPR019974">
    <property type="entry name" value="XPG_CS"/>
</dbReference>
<dbReference type="GO" id="GO:0005634">
    <property type="term" value="C:nucleus"/>
    <property type="evidence" value="ECO:0007669"/>
    <property type="project" value="UniProtKB-SubCell"/>
</dbReference>
<evidence type="ECO:0000259" key="14">
    <source>
        <dbReference type="SMART" id="SM00484"/>
    </source>
</evidence>
<evidence type="ECO:0000256" key="10">
    <source>
        <dbReference type="ARBA" id="ARBA00023204"/>
    </source>
</evidence>
<keyword evidence="10" id="KW-0234">DNA repair</keyword>
<keyword evidence="4" id="KW-0540">Nuclease</keyword>
<accession>A0AAF0AVS4</accession>
<dbReference type="PRINTS" id="PR00853">
    <property type="entry name" value="XPGRADSUPER"/>
</dbReference>
<dbReference type="KEGG" id="som:SOMG_01180"/>
<dbReference type="PROSITE" id="PS00841">
    <property type="entry name" value="XPG_1"/>
    <property type="match status" value="1"/>
</dbReference>
<dbReference type="Pfam" id="PF00867">
    <property type="entry name" value="XPG_I"/>
    <property type="match status" value="1"/>
</dbReference>
<dbReference type="SMART" id="SM00485">
    <property type="entry name" value="XPGN"/>
    <property type="match status" value="1"/>
</dbReference>
<comment type="similarity">
    <text evidence="3">Belongs to the XPG/RAD2 endonuclease family. XPG subfamily.</text>
</comment>
<keyword evidence="8" id="KW-0378">Hydrolase</keyword>
<feature type="region of interest" description="Disordered" evidence="13">
    <location>
        <begin position="720"/>
        <end position="756"/>
    </location>
</feature>
<dbReference type="GO" id="GO:0003697">
    <property type="term" value="F:single-stranded DNA binding"/>
    <property type="evidence" value="ECO:0007669"/>
    <property type="project" value="InterPro"/>
</dbReference>
<dbReference type="InterPro" id="IPR029060">
    <property type="entry name" value="PIN-like_dom_sf"/>
</dbReference>
<keyword evidence="11" id="KW-0539">Nucleus</keyword>
<feature type="domain" description="XPG-I" evidence="14">
    <location>
        <begin position="838"/>
        <end position="907"/>
    </location>
</feature>
<keyword evidence="12" id="KW-0175">Coiled coil</keyword>
<feature type="region of interest" description="Disordered" evidence="13">
    <location>
        <begin position="1108"/>
        <end position="1188"/>
    </location>
</feature>
<keyword evidence="6" id="KW-0255">Endonuclease</keyword>
<dbReference type="PRINTS" id="PR00066">
    <property type="entry name" value="XRODRMPGMNTG"/>
</dbReference>
<feature type="compositionally biased region" description="Basic and acidic residues" evidence="13">
    <location>
        <begin position="430"/>
        <end position="460"/>
    </location>
</feature>
<dbReference type="InterPro" id="IPR001044">
    <property type="entry name" value="XPG/Rad2_eukaryotes"/>
</dbReference>
<dbReference type="Pfam" id="PF00752">
    <property type="entry name" value="XPG_N"/>
    <property type="match status" value="1"/>
</dbReference>
<keyword evidence="7" id="KW-0227">DNA damage</keyword>
<feature type="domain" description="XPG N-terminal" evidence="15">
    <location>
        <begin position="1"/>
        <end position="98"/>
    </location>
</feature>
<evidence type="ECO:0000313" key="17">
    <source>
        <dbReference type="Proteomes" id="UP001212411"/>
    </source>
</evidence>
<dbReference type="Gene3D" id="3.40.50.1010">
    <property type="entry name" value="5'-nuclease"/>
    <property type="match status" value="2"/>
</dbReference>
<feature type="coiled-coil region" evidence="12">
    <location>
        <begin position="111"/>
        <end position="138"/>
    </location>
</feature>
<dbReference type="EMBL" id="CP115611">
    <property type="protein sequence ID" value="WBW72797.1"/>
    <property type="molecule type" value="Genomic_DNA"/>
</dbReference>
<feature type="compositionally biased region" description="Polar residues" evidence="13">
    <location>
        <begin position="727"/>
        <end position="738"/>
    </location>
</feature>
<evidence type="ECO:0000256" key="5">
    <source>
        <dbReference type="ARBA" id="ARBA00022723"/>
    </source>
</evidence>
<dbReference type="SUPFAM" id="SSF47807">
    <property type="entry name" value="5' to 3' exonuclease, C-terminal subdomain"/>
    <property type="match status" value="1"/>
</dbReference>
<evidence type="ECO:0000256" key="1">
    <source>
        <dbReference type="ARBA" id="ARBA00001946"/>
    </source>
</evidence>
<dbReference type="GeneID" id="80874662"/>
<dbReference type="GO" id="GO:0004520">
    <property type="term" value="F:DNA endonuclease activity"/>
    <property type="evidence" value="ECO:0007669"/>
    <property type="project" value="TreeGrafter"/>
</dbReference>
<evidence type="ECO:0000259" key="15">
    <source>
        <dbReference type="SMART" id="SM00485"/>
    </source>
</evidence>
<evidence type="ECO:0000256" key="6">
    <source>
        <dbReference type="ARBA" id="ARBA00022759"/>
    </source>
</evidence>
<evidence type="ECO:0000256" key="13">
    <source>
        <dbReference type="SAM" id="MobiDB-lite"/>
    </source>
</evidence>
<dbReference type="InterPro" id="IPR006085">
    <property type="entry name" value="XPG_DNA_repair_N"/>
</dbReference>
<dbReference type="InterPro" id="IPR036279">
    <property type="entry name" value="5-3_exonuclease_C_sf"/>
</dbReference>
<keyword evidence="5" id="KW-0479">Metal-binding</keyword>
<sequence length="1188" mass="136006">MGVSGLWNVLEPVKRPVKLETLNDKRLAVDASIWIYQFLKAVRDKEGNQLKSSHIVGFFRRICKLLFFGIKPIFVFDGGAPVLKRQTLRKRQARRVDRQENAALTANKIYALQMRHQAMRLEEESRKAEVEVDTSLQAKNQKLSSMSLDNNDVKPVLNNQKKYLKPDPYQLPEMDVSFDNLNNAHDPRVMSQEELTNYAMNFGDIEDVNLFDFSSIDFDSSMFRSLPDTDKYSILSAARLRSRFRMGLSTDQLAEMFPNRMDFSRFQIERLKERNDLTQRLMDFTGMNQFGPGRVAGEKNREYILVKNEGAEGGWALGVISGTAKNDPIVIDEDAVKLSSTMGEDDDEAEFDDVPLPETQKQMNPRELVAAKLREVRERSFEEEDDSENKEIDEIMTQLATHESIESYNRDGTTNLFNLSTEDIDNIRREVETNEDKKPKDVVFLEKKGKSESPERKLVEDDNTTNVPQKVEPKESIFMDDLPTFDNKESDHALGPLPFKEMDWGKSLFFSGIKDKSLSSEQGSVNSVKKSTESEPVLGQALNLEATSHKSDIENESVDNLLVPNNQQFDKGLKEQHPTDQQVEKSFGTICNDAVPIKEESPTLDSAISSSLENKGLKRSSPLLIKVNEGDYRHEYAKKEASHGDFELKAISTMTDNKNEADEKEDFAKMNKEDHSIEHINIPEELSDFNSKEETRTDMAENNNDVVEKEGHAKMDKEVYSNEHTDSSQNLADNNSEQKATHKHSMDGITGEEEDDNLEVAQNLMDEEEDDMMIRMAEEEKEYDRFVSELNKKNTDSNWDQEAFEKRIQELKVQKRTEKRDADEVTQMMIRECQELLRLFGLPYIIAPQEAEAQCAKLLELKLVDGIVTDDSDVFLFGGTRIYRNMFNQNKFVELYLMDDMKREFNVDQTKLIRLAHLLGSDYTLGLAKVGPVLALEILREFPGETGLFEFKQWFQRLSTGQATKEDLGTPVKRRISKLLGKVVIPPDFPNPMVDEAYLKPNVDESKQKFQWGIPDLDELRQFLMATVGWSKQRANEVLLPIIQDINRKEFEGTQSNLTQFFSGGNVFAPRVAYQFRSKRMEHALSSFRPDQPDQNERDLSTSLGITDVDANEESEQNQMSDPLKQRIAKRKRMMQSRRDSDSESSSEDEISSSSLSALSEQNKASAPLKTELSTKLTKKTSRVRKRQ</sequence>
<feature type="region of interest" description="Disordered" evidence="13">
    <location>
        <begin position="430"/>
        <end position="462"/>
    </location>
</feature>
<comment type="subcellular location">
    <subcellularLocation>
        <location evidence="2">Nucleus</location>
    </subcellularLocation>
</comment>
<dbReference type="SMART" id="SM00484">
    <property type="entry name" value="XPGI"/>
    <property type="match status" value="1"/>
</dbReference>
<evidence type="ECO:0000256" key="12">
    <source>
        <dbReference type="SAM" id="Coils"/>
    </source>
</evidence>
<dbReference type="SUPFAM" id="SSF88723">
    <property type="entry name" value="PIN domain-like"/>
    <property type="match status" value="1"/>
</dbReference>
<keyword evidence="9" id="KW-0460">Magnesium</keyword>
<proteinExistence type="inferred from homology"/>
<evidence type="ECO:0000256" key="7">
    <source>
        <dbReference type="ARBA" id="ARBA00022763"/>
    </source>
</evidence>
<evidence type="ECO:0000256" key="11">
    <source>
        <dbReference type="ARBA" id="ARBA00023242"/>
    </source>
</evidence>
<dbReference type="InterPro" id="IPR006086">
    <property type="entry name" value="XPG-I_dom"/>
</dbReference>
<dbReference type="FunFam" id="3.40.50.1010:FF:000061">
    <property type="entry name" value="Single-stranded DNA endonuclease (Eurofung)"/>
    <property type="match status" value="1"/>
</dbReference>
<dbReference type="PROSITE" id="PS00842">
    <property type="entry name" value="XPG_2"/>
    <property type="match status" value="1"/>
</dbReference>
<comment type="cofactor">
    <cofactor evidence="1">
        <name>Mg(2+)</name>
        <dbReference type="ChEBI" id="CHEBI:18420"/>
    </cofactor>
</comment>
<dbReference type="PANTHER" id="PTHR16171">
    <property type="entry name" value="DNA REPAIR PROTEIN COMPLEMENTING XP-G CELLS-RELATED"/>
    <property type="match status" value="1"/>
</dbReference>
<dbReference type="CDD" id="cd09868">
    <property type="entry name" value="PIN_XPG_RAD2"/>
    <property type="match status" value="2"/>
</dbReference>
<evidence type="ECO:0000256" key="4">
    <source>
        <dbReference type="ARBA" id="ARBA00022722"/>
    </source>
</evidence>
<dbReference type="GO" id="GO:0046872">
    <property type="term" value="F:metal ion binding"/>
    <property type="evidence" value="ECO:0007669"/>
    <property type="project" value="UniProtKB-KW"/>
</dbReference>
<feature type="compositionally biased region" description="Low complexity" evidence="13">
    <location>
        <begin position="1152"/>
        <end position="1161"/>
    </location>
</feature>
<dbReference type="InterPro" id="IPR006084">
    <property type="entry name" value="XPG/Rad2"/>
</dbReference>
<protein>
    <submittedName>
        <fullName evidence="16">DNA repair nuclease Rad13</fullName>
    </submittedName>
</protein>
<dbReference type="RefSeq" id="XP_056037040.1">
    <property type="nucleotide sequence ID" value="XM_056179973.1"/>
</dbReference>
<dbReference type="PANTHER" id="PTHR16171:SF7">
    <property type="entry name" value="DNA REPAIR PROTEIN RAD2"/>
    <property type="match status" value="1"/>
</dbReference>
<dbReference type="SMART" id="SM00279">
    <property type="entry name" value="HhH2"/>
    <property type="match status" value="1"/>
</dbReference>
<dbReference type="Proteomes" id="UP001212411">
    <property type="component" value="Chromosome 1"/>
</dbReference>
<dbReference type="InterPro" id="IPR008918">
    <property type="entry name" value="HhH2"/>
</dbReference>
<name>A0AAF0AVS4_9SCHI</name>
<evidence type="ECO:0000313" key="16">
    <source>
        <dbReference type="EMBL" id="WBW72797.1"/>
    </source>
</evidence>
<evidence type="ECO:0000256" key="2">
    <source>
        <dbReference type="ARBA" id="ARBA00004123"/>
    </source>
</evidence>
<keyword evidence="17" id="KW-1185">Reference proteome</keyword>
<gene>
    <name evidence="16" type="primary">rad13</name>
    <name evidence="16" type="ORF">SOMG_01180</name>
</gene>
<evidence type="ECO:0000256" key="3">
    <source>
        <dbReference type="ARBA" id="ARBA00005283"/>
    </source>
</evidence>
<dbReference type="AlphaFoldDB" id="A0AAF0AVS4"/>
<reference evidence="16 17" key="1">
    <citation type="journal article" date="2023" name="G3 (Bethesda)">
        <title>A high-quality reference genome for the fission yeast Schizosaccharomyces osmophilus.</title>
        <authorList>
            <person name="Jia G.S."/>
            <person name="Zhang W.C."/>
            <person name="Liang Y."/>
            <person name="Liu X.H."/>
            <person name="Rhind N."/>
            <person name="Pidoux A."/>
            <person name="Brysch-Herzberg M."/>
            <person name="Du L.L."/>
        </authorList>
    </citation>
    <scope>NUCLEOTIDE SEQUENCE [LARGE SCALE GENOMIC DNA]</scope>
    <source>
        <strain evidence="16 17">CBS 15793</strain>
    </source>
</reference>
<dbReference type="GO" id="GO:0016788">
    <property type="term" value="F:hydrolase activity, acting on ester bonds"/>
    <property type="evidence" value="ECO:0007669"/>
    <property type="project" value="InterPro"/>
</dbReference>
<evidence type="ECO:0000256" key="8">
    <source>
        <dbReference type="ARBA" id="ARBA00022801"/>
    </source>
</evidence>
<feature type="compositionally biased region" description="Basic residues" evidence="13">
    <location>
        <begin position="1177"/>
        <end position="1188"/>
    </location>
</feature>
<evidence type="ECO:0000256" key="9">
    <source>
        <dbReference type="ARBA" id="ARBA00022842"/>
    </source>
</evidence>